<protein>
    <submittedName>
        <fullName evidence="4">Glycosyltransferase family 4 protein</fullName>
    </submittedName>
</protein>
<evidence type="ECO:0000259" key="2">
    <source>
        <dbReference type="Pfam" id="PF00534"/>
    </source>
</evidence>
<dbReference type="CDD" id="cd03801">
    <property type="entry name" value="GT4_PimA-like"/>
    <property type="match status" value="1"/>
</dbReference>
<name>A0A4Q5E774_BACUN</name>
<evidence type="ECO:0000256" key="1">
    <source>
        <dbReference type="SAM" id="Phobius"/>
    </source>
</evidence>
<dbReference type="InterPro" id="IPR028098">
    <property type="entry name" value="Glyco_trans_4-like_N"/>
</dbReference>
<keyword evidence="4" id="KW-0808">Transferase</keyword>
<comment type="caution">
    <text evidence="4">The sequence shown here is derived from an EMBL/GenBank/DDBJ whole genome shotgun (WGS) entry which is preliminary data.</text>
</comment>
<evidence type="ECO:0000313" key="4">
    <source>
        <dbReference type="EMBL" id="KAB4241658.1"/>
    </source>
</evidence>
<dbReference type="PANTHER" id="PTHR45871">
    <property type="entry name" value="N-ACETYLGLUCOSAMINYL-PHOSPHATIDYLINOSITOL BIOSYNTHETIC PROTEIN"/>
    <property type="match status" value="1"/>
</dbReference>
<dbReference type="Pfam" id="PF00534">
    <property type="entry name" value="Glycos_transf_1"/>
    <property type="match status" value="1"/>
</dbReference>
<accession>A0A4Q5E774</accession>
<dbReference type="InterPro" id="IPR001296">
    <property type="entry name" value="Glyco_trans_1"/>
</dbReference>
<dbReference type="AlphaFoldDB" id="A0A4Q5E774"/>
<keyword evidence="1" id="KW-0812">Transmembrane</keyword>
<sequence>MKSKTIYVFSNSYKPVLGGIQTVASQFAEECKDRGIRTIVIANLYPKRLKIYEKISNIPVIRLPFAIPNGHLKNGLLFGISVCVLFLLFLFRRPKCAYVHFPLSQSSCLSILHRIFGFKIITCFHGHDVLRYDEGGSKESAQYKEQKKLVDLSAYVTACSGYLARCVERIFECTNVRVVYNGVDLARFDDSKLRPLALKNDPYLFAWGRLEQIKGYDLLIRAFARCAKSHDLKLLIAGEGSERGNLQQLIDELGLKDRIALIGKLTPDEVVQYAQNSQINVIPSIRESFGIVALEAIAAKRPVIATKVGGLPEILPEKYGLMVSVDVDEIRMAIDKILAKGITFNYSDTKEYLKHFTIKKMVENYLTLQSDFNRR</sequence>
<dbReference type="GO" id="GO:0016757">
    <property type="term" value="F:glycosyltransferase activity"/>
    <property type="evidence" value="ECO:0007669"/>
    <property type="project" value="InterPro"/>
</dbReference>
<proteinExistence type="predicted"/>
<feature type="domain" description="Glycosyl transferase family 1" evidence="2">
    <location>
        <begin position="199"/>
        <end position="341"/>
    </location>
</feature>
<dbReference type="Proteomes" id="UP000431575">
    <property type="component" value="Unassembled WGS sequence"/>
</dbReference>
<keyword evidence="1" id="KW-1133">Transmembrane helix</keyword>
<evidence type="ECO:0000259" key="3">
    <source>
        <dbReference type="Pfam" id="PF13439"/>
    </source>
</evidence>
<dbReference type="Pfam" id="PF13439">
    <property type="entry name" value="Glyco_transf_4"/>
    <property type="match status" value="1"/>
</dbReference>
<reference evidence="4 5" key="1">
    <citation type="journal article" date="2019" name="Nat. Med.">
        <title>A library of human gut bacterial isolates paired with longitudinal multiomics data enables mechanistic microbiome research.</title>
        <authorList>
            <person name="Poyet M."/>
            <person name="Groussin M."/>
            <person name="Gibbons S.M."/>
            <person name="Avila-Pacheco J."/>
            <person name="Jiang X."/>
            <person name="Kearney S.M."/>
            <person name="Perrotta A.R."/>
            <person name="Berdy B."/>
            <person name="Zhao S."/>
            <person name="Lieberman T.D."/>
            <person name="Swanson P.K."/>
            <person name="Smith M."/>
            <person name="Roesemann S."/>
            <person name="Alexander J.E."/>
            <person name="Rich S.A."/>
            <person name="Livny J."/>
            <person name="Vlamakis H."/>
            <person name="Clish C."/>
            <person name="Bullock K."/>
            <person name="Deik A."/>
            <person name="Scott J."/>
            <person name="Pierce K.A."/>
            <person name="Xavier R.J."/>
            <person name="Alm E.J."/>
        </authorList>
    </citation>
    <scope>NUCLEOTIDE SEQUENCE [LARGE SCALE GENOMIC DNA]</scope>
    <source>
        <strain evidence="4 5">BIOML-A6</strain>
    </source>
</reference>
<keyword evidence="1" id="KW-0472">Membrane</keyword>
<dbReference type="PANTHER" id="PTHR45871:SF1">
    <property type="entry name" value="PHOSPHATIDYLINOSITOL N-ACETYLGLUCOSAMINYLTRANSFERASE SUBUNIT A"/>
    <property type="match status" value="1"/>
</dbReference>
<feature type="domain" description="Glycosyltransferase subfamily 4-like N-terminal" evidence="3">
    <location>
        <begin position="18"/>
        <end position="187"/>
    </location>
</feature>
<organism evidence="4 5">
    <name type="scientific">Bacteroides uniformis</name>
    <dbReference type="NCBI Taxonomy" id="820"/>
    <lineage>
        <taxon>Bacteria</taxon>
        <taxon>Pseudomonadati</taxon>
        <taxon>Bacteroidota</taxon>
        <taxon>Bacteroidia</taxon>
        <taxon>Bacteroidales</taxon>
        <taxon>Bacteroidaceae</taxon>
        <taxon>Bacteroides</taxon>
    </lineage>
</organism>
<dbReference type="Gene3D" id="3.40.50.2000">
    <property type="entry name" value="Glycogen Phosphorylase B"/>
    <property type="match status" value="2"/>
</dbReference>
<dbReference type="EMBL" id="WCTM01000007">
    <property type="protein sequence ID" value="KAB4241658.1"/>
    <property type="molecule type" value="Genomic_DNA"/>
</dbReference>
<dbReference type="SUPFAM" id="SSF53756">
    <property type="entry name" value="UDP-Glycosyltransferase/glycogen phosphorylase"/>
    <property type="match status" value="1"/>
</dbReference>
<evidence type="ECO:0000313" key="5">
    <source>
        <dbReference type="Proteomes" id="UP000431575"/>
    </source>
</evidence>
<dbReference type="RefSeq" id="WP_130081278.1">
    <property type="nucleotide sequence ID" value="NZ_RCXX01000007.1"/>
</dbReference>
<gene>
    <name evidence="4" type="ORF">GAP41_13015</name>
</gene>
<feature type="transmembrane region" description="Helical" evidence="1">
    <location>
        <begin position="72"/>
        <end position="91"/>
    </location>
</feature>